<dbReference type="Proteomes" id="UP000006718">
    <property type="component" value="Chromosome 4"/>
</dbReference>
<dbReference type="PANTHER" id="PTHR12138">
    <property type="entry name" value="PRIMATE-EXPANDED PROTEIN FAMILY"/>
    <property type="match status" value="1"/>
</dbReference>
<reference evidence="1" key="2">
    <citation type="submission" date="2019-01" db="EMBL/GenBank/DDBJ databases">
        <authorList>
            <person name="Graves T."/>
            <person name="Eichler E.E."/>
            <person name="Wilson R.K."/>
        </authorList>
    </citation>
    <scope>NUCLEOTIDE SEQUENCE [LARGE SCALE GENOMIC DNA]</scope>
    <source>
        <strain evidence="1">17573</strain>
    </source>
</reference>
<evidence type="ECO:0000313" key="2">
    <source>
        <dbReference type="Proteomes" id="UP000006718"/>
    </source>
</evidence>
<reference evidence="1" key="4">
    <citation type="submission" date="2025-09" db="UniProtKB">
        <authorList>
            <consortium name="Ensembl"/>
        </authorList>
    </citation>
    <scope>IDENTIFICATION</scope>
    <source>
        <strain evidence="1">17573</strain>
    </source>
</reference>
<dbReference type="GeneTree" id="ENSGT01120000271815"/>
<dbReference type="PRINTS" id="PR02045">
    <property type="entry name" value="F138DOMAIN"/>
</dbReference>
<dbReference type="Ensembl" id="ENSMMUT00000083383.1">
    <property type="protein sequence ID" value="ENSMMUP00000079853.1"/>
    <property type="gene ID" value="ENSMMUG00000056770.1"/>
</dbReference>
<reference evidence="1" key="3">
    <citation type="submission" date="2025-08" db="UniProtKB">
        <authorList>
            <consortium name="Ensembl"/>
        </authorList>
    </citation>
    <scope>IDENTIFICATION</scope>
    <source>
        <strain evidence="1">17573</strain>
    </source>
</reference>
<proteinExistence type="predicted"/>
<organism evidence="1 2">
    <name type="scientific">Macaca mulatta</name>
    <name type="common">Rhesus macaque</name>
    <dbReference type="NCBI Taxonomy" id="9544"/>
    <lineage>
        <taxon>Eukaryota</taxon>
        <taxon>Metazoa</taxon>
        <taxon>Chordata</taxon>
        <taxon>Craniata</taxon>
        <taxon>Vertebrata</taxon>
        <taxon>Euteleostomi</taxon>
        <taxon>Mammalia</taxon>
        <taxon>Eutheria</taxon>
        <taxon>Euarchontoglires</taxon>
        <taxon>Primates</taxon>
        <taxon>Haplorrhini</taxon>
        <taxon>Catarrhini</taxon>
        <taxon>Cercopithecidae</taxon>
        <taxon>Cercopithecinae</taxon>
        <taxon>Macaca</taxon>
    </lineage>
</organism>
<dbReference type="AlphaFoldDB" id="A0A5F8AR34"/>
<protein>
    <submittedName>
        <fullName evidence="1">Uncharacterized protein</fullName>
    </submittedName>
</protein>
<sequence>DTCSVTQAGVQRLDLRSLQPPPLGFKWFSCLSLQSQSRVAGTTGTRHRTRLVFLFFVETGFHQVDQAGLKLLTLSHPPASASQSAGITGVSHHTRRLFFSFLFLIV</sequence>
<dbReference type="VEuPathDB" id="HostDB:ENSMMUG00000056770"/>
<accession>A0A5F8AR34</accession>
<evidence type="ECO:0000313" key="1">
    <source>
        <dbReference type="Ensembl" id="ENSMMUP00000079853.1"/>
    </source>
</evidence>
<dbReference type="PANTHER" id="PTHR12138:SF152">
    <property type="entry name" value="C2H2-TYPE DOMAIN-CONTAINING PROTEIN"/>
    <property type="match status" value="1"/>
</dbReference>
<keyword evidence="2" id="KW-1185">Reference proteome</keyword>
<name>A0A5F8AR34_MACMU</name>
<reference evidence="2" key="1">
    <citation type="journal article" date="2007" name="Science">
        <title>Evolutionary and biomedical insights from the rhesus macaque genome.</title>
        <authorList>
            <person name="Gibbs R.A."/>
            <person name="Rogers J."/>
            <person name="Katze M.G."/>
            <person name="Bumgarner R."/>
            <person name="Weinstock G.M."/>
            <person name="Mardis E.R."/>
            <person name="Remington K.A."/>
            <person name="Strausberg R.L."/>
            <person name="Venter J.C."/>
            <person name="Wilson R.K."/>
            <person name="Batzer M.A."/>
            <person name="Bustamante C.D."/>
            <person name="Eichler E.E."/>
            <person name="Hahn M.W."/>
            <person name="Hardison R.C."/>
            <person name="Makova K.D."/>
            <person name="Miller W."/>
            <person name="Milosavljevic A."/>
            <person name="Palermo R.E."/>
            <person name="Siepel A."/>
            <person name="Sikela J.M."/>
            <person name="Attaway T."/>
            <person name="Bell S."/>
            <person name="Bernard K.E."/>
            <person name="Buhay C.J."/>
            <person name="Chandrabose M.N."/>
            <person name="Dao M."/>
            <person name="Davis C."/>
            <person name="Delehaunty K.D."/>
            <person name="Ding Y."/>
            <person name="Dinh H.H."/>
            <person name="Dugan-Rocha S."/>
            <person name="Fulton L.A."/>
            <person name="Gabisi R.A."/>
            <person name="Garner T.T."/>
            <person name="Godfrey J."/>
            <person name="Hawes A.C."/>
            <person name="Hernandez J."/>
            <person name="Hines S."/>
            <person name="Holder M."/>
            <person name="Hume J."/>
            <person name="Jhangiani S.N."/>
            <person name="Joshi V."/>
            <person name="Khan Z.M."/>
            <person name="Kirkness E.F."/>
            <person name="Cree A."/>
            <person name="Fowler R.G."/>
            <person name="Lee S."/>
            <person name="Lewis L.R."/>
            <person name="Li Z."/>
            <person name="Liu Y.-S."/>
            <person name="Moore S.M."/>
            <person name="Muzny D."/>
            <person name="Nazareth L.V."/>
            <person name="Ngo D.N."/>
            <person name="Okwuonu G.O."/>
            <person name="Pai G."/>
            <person name="Parker D."/>
            <person name="Paul H.A."/>
            <person name="Pfannkoch C."/>
            <person name="Pohl C.S."/>
            <person name="Rogers Y.-H.C."/>
            <person name="Ruiz S.J."/>
            <person name="Sabo A."/>
            <person name="Santibanez J."/>
            <person name="Schneider B.W."/>
            <person name="Smith S.M."/>
            <person name="Sodergren E."/>
            <person name="Svatek A.F."/>
            <person name="Utterback T.R."/>
            <person name="Vattathil S."/>
            <person name="Warren W."/>
            <person name="White C.S."/>
            <person name="Chinwalla A.T."/>
            <person name="Feng Y."/>
            <person name="Halpern A.L."/>
            <person name="Hillier L.W."/>
            <person name="Huang X."/>
            <person name="Minx P."/>
            <person name="Nelson J.O."/>
            <person name="Pepin K.H."/>
            <person name="Qin X."/>
            <person name="Sutton G.G."/>
            <person name="Venter E."/>
            <person name="Walenz B.P."/>
            <person name="Wallis J.W."/>
            <person name="Worley K.C."/>
            <person name="Yang S.-P."/>
            <person name="Jones S.M."/>
            <person name="Marra M.A."/>
            <person name="Rocchi M."/>
            <person name="Schein J.E."/>
            <person name="Baertsch R."/>
            <person name="Clarke L."/>
            <person name="Csuros M."/>
            <person name="Glasscock J."/>
            <person name="Harris R.A."/>
            <person name="Havlak P."/>
            <person name="Jackson A.R."/>
            <person name="Jiang H."/>
            <person name="Liu Y."/>
            <person name="Messina D.N."/>
            <person name="Shen Y."/>
            <person name="Song H.X.-Z."/>
            <person name="Wylie T."/>
            <person name="Zhang L."/>
            <person name="Birney E."/>
            <person name="Han K."/>
            <person name="Konkel M.K."/>
            <person name="Lee J."/>
            <person name="Smit A.F.A."/>
            <person name="Ullmer B."/>
            <person name="Wang H."/>
            <person name="Xing J."/>
            <person name="Burhans R."/>
            <person name="Cheng Z."/>
            <person name="Karro J.E."/>
            <person name="Ma J."/>
            <person name="Raney B."/>
            <person name="She X."/>
            <person name="Cox M.J."/>
            <person name="Demuth J.P."/>
            <person name="Dumas L.J."/>
            <person name="Han S.-G."/>
            <person name="Hopkins J."/>
            <person name="Karimpour-Fard A."/>
            <person name="Kim Y.H."/>
            <person name="Pollack J.R."/>
            <person name="Vinar T."/>
            <person name="Addo-Quaye C."/>
            <person name="Degenhardt J."/>
            <person name="Denby A."/>
            <person name="Hubisz M.J."/>
            <person name="Indap A."/>
            <person name="Kosiol C."/>
            <person name="Lahn B.T."/>
            <person name="Lawson H.A."/>
            <person name="Marklein A."/>
            <person name="Nielsen R."/>
            <person name="Vallender E.J."/>
            <person name="Clark A.G."/>
            <person name="Ferguson B."/>
            <person name="Hernandez R.D."/>
            <person name="Hirani K."/>
            <person name="Kehrer-Sawatzki H."/>
            <person name="Kolb J."/>
            <person name="Patil S."/>
            <person name="Pu L.-L."/>
            <person name="Ren Y."/>
            <person name="Smith D.G."/>
            <person name="Wheeler D.A."/>
            <person name="Schenck I."/>
            <person name="Ball E.V."/>
            <person name="Chen R."/>
            <person name="Cooper D.N."/>
            <person name="Giardine B."/>
            <person name="Hsu F."/>
            <person name="Kent W.J."/>
            <person name="Lesk A."/>
            <person name="Nelson D.L."/>
            <person name="O'brien W.E."/>
            <person name="Pruefer K."/>
            <person name="Stenson P.D."/>
            <person name="Wallace J.C."/>
            <person name="Ke H."/>
            <person name="Liu X.-M."/>
            <person name="Wang P."/>
            <person name="Xiang A.P."/>
            <person name="Yang F."/>
            <person name="Barber G.P."/>
            <person name="Haussler D."/>
            <person name="Karolchik D."/>
            <person name="Kern A.D."/>
            <person name="Kuhn R.M."/>
            <person name="Smith K.E."/>
            <person name="Zwieg A.S."/>
        </authorList>
    </citation>
    <scope>NUCLEOTIDE SEQUENCE [LARGE SCALE GENOMIC DNA]</scope>
    <source>
        <strain evidence="2">17573</strain>
    </source>
</reference>
<dbReference type="InParanoid" id="A0A5F8AR34"/>